<keyword evidence="5 8" id="KW-0378">Hydrolase</keyword>
<dbReference type="PANTHER" id="PTHR33938">
    <property type="entry name" value="FERULOYL ESTERASE B-RELATED"/>
    <property type="match status" value="1"/>
</dbReference>
<comment type="similarity">
    <text evidence="1">Belongs to the tannase family.</text>
</comment>
<evidence type="ECO:0000256" key="3">
    <source>
        <dbReference type="ARBA" id="ARBA00022723"/>
    </source>
</evidence>
<dbReference type="EC" id="3.1.1.73" evidence="8"/>
<dbReference type="GO" id="GO:0046872">
    <property type="term" value="F:metal ion binding"/>
    <property type="evidence" value="ECO:0007669"/>
    <property type="project" value="UniProtKB-KW"/>
</dbReference>
<evidence type="ECO:0000256" key="1">
    <source>
        <dbReference type="ARBA" id="ARBA00006249"/>
    </source>
</evidence>
<dbReference type="GO" id="GO:0030600">
    <property type="term" value="F:feruloyl esterase activity"/>
    <property type="evidence" value="ECO:0007669"/>
    <property type="project" value="UniProtKB-EC"/>
</dbReference>
<evidence type="ECO:0000256" key="7">
    <source>
        <dbReference type="ARBA" id="ARBA00023157"/>
    </source>
</evidence>
<dbReference type="InterPro" id="IPR011118">
    <property type="entry name" value="Tannase/feruloyl_esterase"/>
</dbReference>
<gene>
    <name evidence="8" type="ORF">FHW18_002635</name>
</gene>
<evidence type="ECO:0000313" key="8">
    <source>
        <dbReference type="EMBL" id="NYE83364.1"/>
    </source>
</evidence>
<name>A0A7Y9IUU9_9BURK</name>
<evidence type="ECO:0000313" key="9">
    <source>
        <dbReference type="Proteomes" id="UP000542125"/>
    </source>
</evidence>
<dbReference type="PANTHER" id="PTHR33938:SF15">
    <property type="entry name" value="FERULOYL ESTERASE B-RELATED"/>
    <property type="match status" value="1"/>
</dbReference>
<keyword evidence="2" id="KW-0719">Serine esterase</keyword>
<dbReference type="Pfam" id="PF07519">
    <property type="entry name" value="Tannase"/>
    <property type="match status" value="1"/>
</dbReference>
<keyword evidence="3" id="KW-0479">Metal-binding</keyword>
<reference evidence="8 9" key="1">
    <citation type="submission" date="2020-07" db="EMBL/GenBank/DDBJ databases">
        <title>Genomic Encyclopedia of Type Strains, Phase IV (KMG-V): Genome sequencing to study the core and pangenomes of soil and plant-associated prokaryotes.</title>
        <authorList>
            <person name="Whitman W."/>
        </authorList>
    </citation>
    <scope>NUCLEOTIDE SEQUENCE [LARGE SCALE GENOMIC DNA]</scope>
    <source>
        <strain evidence="8 9">SAS40</strain>
    </source>
</reference>
<accession>A0A7Y9IUU9</accession>
<dbReference type="Gene3D" id="3.40.50.1820">
    <property type="entry name" value="alpha/beta hydrolase"/>
    <property type="match status" value="1"/>
</dbReference>
<evidence type="ECO:0000256" key="4">
    <source>
        <dbReference type="ARBA" id="ARBA00022729"/>
    </source>
</evidence>
<organism evidence="8 9">
    <name type="scientific">Pigmentiphaga litoralis</name>
    <dbReference type="NCBI Taxonomy" id="516702"/>
    <lineage>
        <taxon>Bacteria</taxon>
        <taxon>Pseudomonadati</taxon>
        <taxon>Pseudomonadota</taxon>
        <taxon>Betaproteobacteria</taxon>
        <taxon>Burkholderiales</taxon>
        <taxon>Alcaligenaceae</taxon>
        <taxon>Pigmentiphaga</taxon>
    </lineage>
</organism>
<proteinExistence type="inferred from homology"/>
<sequence length="579" mass="60079">MNTGFPSHMSKVAGGALLLSLAACFGGGDDDDAPTPPPAGGARTLSEASCTAIGSRTYTNSPVFGASRWVADGAEKAATTATTALPAHCVVQGTIAPRTGASGVPYGIQFELRLPAAWNGRFFFQGGGGTDGSVSPATGIINSADGGNNVALSQGYAVVSTDGGHQNSTLATTAAFGADPQARIDWGYNAIDKTAVTAKSIIQGSYGAAPDKSYFLGCSNGGRQGMMFTQRFPDAFDGVVAGAPVMDLGSITAAEIWGLQQFAKAAPRDSTGGIVWSQSFSPADRQLFTDAYVKACDATDGVADGMVQNPFACSFDPAVLQCTGAKNDTCWTPTQVAAVKATVAGPITSSGGPVRVPGYSLPRETPVEGYVVDTGWMTPSGQPSRLIGTATSLPGDFAFGAVQVPYLHITPPDPTFDPLGINWDTYPNRMTIDPPWLSTRLDISAYKARGGKMIFYHGISDPGPSVSNTINYYNRLVQLNGGLTPTQAFARLFMVPAMTHCSGGPSTDSFDPLTAIVNWVEKGVAPEQMVAKARAANASGLTSVKPAIPADRTRPLCAYPKTAVYKAGNVEKAESFVCQ</sequence>
<dbReference type="EMBL" id="JACBYR010000001">
    <property type="protein sequence ID" value="NYE83364.1"/>
    <property type="molecule type" value="Genomic_DNA"/>
</dbReference>
<evidence type="ECO:0000256" key="6">
    <source>
        <dbReference type="ARBA" id="ARBA00022837"/>
    </source>
</evidence>
<dbReference type="AlphaFoldDB" id="A0A7Y9IUU9"/>
<evidence type="ECO:0000256" key="2">
    <source>
        <dbReference type="ARBA" id="ARBA00022487"/>
    </source>
</evidence>
<keyword evidence="9" id="KW-1185">Reference proteome</keyword>
<dbReference type="InterPro" id="IPR029058">
    <property type="entry name" value="AB_hydrolase_fold"/>
</dbReference>
<protein>
    <submittedName>
        <fullName evidence="8">Feruloyl esterase</fullName>
        <ecNumber evidence="8">3.1.1.73</ecNumber>
    </submittedName>
</protein>
<dbReference type="RefSeq" id="WP_179586953.1">
    <property type="nucleotide sequence ID" value="NZ_JACBYR010000001.1"/>
</dbReference>
<comment type="caution">
    <text evidence="8">The sequence shown here is derived from an EMBL/GenBank/DDBJ whole genome shotgun (WGS) entry which is preliminary data.</text>
</comment>
<keyword evidence="7" id="KW-1015">Disulfide bond</keyword>
<keyword evidence="6" id="KW-0106">Calcium</keyword>
<dbReference type="SUPFAM" id="SSF53474">
    <property type="entry name" value="alpha/beta-Hydrolases"/>
    <property type="match status" value="1"/>
</dbReference>
<evidence type="ECO:0000256" key="5">
    <source>
        <dbReference type="ARBA" id="ARBA00022801"/>
    </source>
</evidence>
<dbReference type="Proteomes" id="UP000542125">
    <property type="component" value="Unassembled WGS sequence"/>
</dbReference>
<keyword evidence="4" id="KW-0732">Signal</keyword>